<dbReference type="GeneID" id="8862015"/>
<sequence length="281" mass="32520">MTDQIKAAPADNTTATTVKPNHEFFKKAKQEKEEILKSGYSTSKRMMEIFFITLYYLILLPLNLYQSVKLAYISEVNIIQLGYQVIIGIFLGMLTADFISGIVHWIADTWGTLDAPLVGQTFIRSFREHHIAPSAMCKHDFIETNGDNALVSCMLGAIPLISYSNDLFFTLYYTFLALMIAFTNQIHKWSHQYQVPTIVKILQSSGILLSRSSHNYHHKSPFDTYYCITTGWLNYPLHSINFWRSMEFIVTKLTGYLPRSDDLKWTDHLNYLKEENEEKEE</sequence>
<evidence type="ECO:0000256" key="3">
    <source>
        <dbReference type="ARBA" id="ARBA00022692"/>
    </source>
</evidence>
<feature type="transmembrane region" description="Helical" evidence="6">
    <location>
        <begin position="46"/>
        <end position="65"/>
    </location>
</feature>
<evidence type="ECO:0000259" key="7">
    <source>
        <dbReference type="Pfam" id="PF10520"/>
    </source>
</evidence>
<dbReference type="Pfam" id="PF10520">
    <property type="entry name" value="Lipid_desat"/>
    <property type="match status" value="1"/>
</dbReference>
<dbReference type="InterPro" id="IPR052601">
    <property type="entry name" value="Plasmalogen_desaturase"/>
</dbReference>
<evidence type="ECO:0000313" key="9">
    <source>
        <dbReference type="Proteomes" id="UP000006671"/>
    </source>
</evidence>
<dbReference type="AlphaFoldDB" id="D2VID7"/>
<evidence type="ECO:0000256" key="5">
    <source>
        <dbReference type="ARBA" id="ARBA00023136"/>
    </source>
</evidence>
<dbReference type="VEuPathDB" id="AmoebaDB:NAEGRDRAFT_80076"/>
<comment type="similarity">
    <text evidence="2">Belongs to the fatty acid desaturase CarF family.</text>
</comment>
<dbReference type="RefSeq" id="XP_002676085.1">
    <property type="nucleotide sequence ID" value="XM_002676039.1"/>
</dbReference>
<reference evidence="8 9" key="1">
    <citation type="journal article" date="2010" name="Cell">
        <title>The genome of Naegleria gruberi illuminates early eukaryotic versatility.</title>
        <authorList>
            <person name="Fritz-Laylin L.K."/>
            <person name="Prochnik S.E."/>
            <person name="Ginger M.L."/>
            <person name="Dacks J.B."/>
            <person name="Carpenter M.L."/>
            <person name="Field M.C."/>
            <person name="Kuo A."/>
            <person name="Paredez A."/>
            <person name="Chapman J."/>
            <person name="Pham J."/>
            <person name="Shu S."/>
            <person name="Neupane R."/>
            <person name="Cipriano M."/>
            <person name="Mancuso J."/>
            <person name="Tu H."/>
            <person name="Salamov A."/>
            <person name="Lindquist E."/>
            <person name="Shapiro H."/>
            <person name="Lucas S."/>
            <person name="Grigoriev I.V."/>
            <person name="Cande W.Z."/>
            <person name="Fulton C."/>
            <person name="Rokhsar D.S."/>
            <person name="Dawson S.C."/>
        </authorList>
    </citation>
    <scope>NUCLEOTIDE SEQUENCE [LARGE SCALE GENOMIC DNA]</scope>
    <source>
        <strain evidence="8 9">NEG-M</strain>
    </source>
</reference>
<dbReference type="eggNOG" id="KOG3011">
    <property type="taxonomic scope" value="Eukaryota"/>
</dbReference>
<accession>D2VID7</accession>
<keyword evidence="5 6" id="KW-0472">Membrane</keyword>
<evidence type="ECO:0000256" key="2">
    <source>
        <dbReference type="ARBA" id="ARBA00007620"/>
    </source>
</evidence>
<dbReference type="KEGG" id="ngr:NAEGRDRAFT_80076"/>
<feature type="transmembrane region" description="Helical" evidence="6">
    <location>
        <begin position="85"/>
        <end position="107"/>
    </location>
</feature>
<dbReference type="PANTHER" id="PTHR48177">
    <property type="entry name" value="TRANSMEMBRANE PROTEIN 189"/>
    <property type="match status" value="1"/>
</dbReference>
<keyword evidence="3 6" id="KW-0812">Transmembrane</keyword>
<dbReference type="UniPathway" id="UPA00199"/>
<keyword evidence="4 6" id="KW-1133">Transmembrane helix</keyword>
<organism evidence="9">
    <name type="scientific">Naegleria gruberi</name>
    <name type="common">Amoeba</name>
    <dbReference type="NCBI Taxonomy" id="5762"/>
    <lineage>
        <taxon>Eukaryota</taxon>
        <taxon>Discoba</taxon>
        <taxon>Heterolobosea</taxon>
        <taxon>Tetramitia</taxon>
        <taxon>Eutetramitia</taxon>
        <taxon>Vahlkampfiidae</taxon>
        <taxon>Naegleria</taxon>
    </lineage>
</organism>
<name>D2VID7_NAEGR</name>
<keyword evidence="9" id="KW-1185">Reference proteome</keyword>
<dbReference type="Proteomes" id="UP000006671">
    <property type="component" value="Unassembled WGS sequence"/>
</dbReference>
<protein>
    <recommendedName>
        <fullName evidence="7">Lipid desaturase domain-containing protein</fullName>
    </recommendedName>
</protein>
<dbReference type="InterPro" id="IPR019547">
    <property type="entry name" value="Lipid_desat"/>
</dbReference>
<evidence type="ECO:0000256" key="4">
    <source>
        <dbReference type="ARBA" id="ARBA00022989"/>
    </source>
</evidence>
<comment type="subcellular location">
    <subcellularLocation>
        <location evidence="1">Membrane</location>
        <topology evidence="1">Multi-pass membrane protein</topology>
    </subcellularLocation>
</comment>
<dbReference type="InParanoid" id="D2VID7"/>
<dbReference type="GO" id="GO:0016491">
    <property type="term" value="F:oxidoreductase activity"/>
    <property type="evidence" value="ECO:0007669"/>
    <property type="project" value="TreeGrafter"/>
</dbReference>
<dbReference type="EMBL" id="GG738874">
    <property type="protein sequence ID" value="EFC43341.1"/>
    <property type="molecule type" value="Genomic_DNA"/>
</dbReference>
<dbReference type="PANTHER" id="PTHR48177:SF1">
    <property type="entry name" value="PLASMANYLETHANOLAMINE DESATURASE 1"/>
    <property type="match status" value="1"/>
</dbReference>
<gene>
    <name evidence="8" type="ORF">NAEGRDRAFT_80076</name>
</gene>
<evidence type="ECO:0000256" key="1">
    <source>
        <dbReference type="ARBA" id="ARBA00004141"/>
    </source>
</evidence>
<dbReference type="OrthoDB" id="5103at2759"/>
<dbReference type="GO" id="GO:0006631">
    <property type="term" value="P:fatty acid metabolic process"/>
    <property type="evidence" value="ECO:0007669"/>
    <property type="project" value="UniProtKB-UniPathway"/>
</dbReference>
<proteinExistence type="inferred from homology"/>
<evidence type="ECO:0000256" key="6">
    <source>
        <dbReference type="SAM" id="Phobius"/>
    </source>
</evidence>
<dbReference type="STRING" id="5762.D2VID7"/>
<dbReference type="GO" id="GO:0016020">
    <property type="term" value="C:membrane"/>
    <property type="evidence" value="ECO:0007669"/>
    <property type="project" value="UniProtKB-SubCell"/>
</dbReference>
<feature type="domain" description="Lipid desaturase" evidence="7">
    <location>
        <begin position="93"/>
        <end position="261"/>
    </location>
</feature>
<feature type="transmembrane region" description="Helical" evidence="6">
    <location>
        <begin position="167"/>
        <end position="184"/>
    </location>
</feature>
<evidence type="ECO:0000313" key="8">
    <source>
        <dbReference type="EMBL" id="EFC43341.1"/>
    </source>
</evidence>